<keyword evidence="1" id="KW-0472">Membrane</keyword>
<keyword evidence="1" id="KW-0812">Transmembrane</keyword>
<proteinExistence type="predicted"/>
<evidence type="ECO:0008006" key="3">
    <source>
        <dbReference type="Google" id="ProtNLM"/>
    </source>
</evidence>
<dbReference type="AlphaFoldDB" id="A0A0F9MT98"/>
<comment type="caution">
    <text evidence="2">The sequence shown here is derived from an EMBL/GenBank/DDBJ whole genome shotgun (WGS) entry which is preliminary data.</text>
</comment>
<reference evidence="2" key="1">
    <citation type="journal article" date="2015" name="Nature">
        <title>Complex archaea that bridge the gap between prokaryotes and eukaryotes.</title>
        <authorList>
            <person name="Spang A."/>
            <person name="Saw J.H."/>
            <person name="Jorgensen S.L."/>
            <person name="Zaremba-Niedzwiedzka K."/>
            <person name="Martijn J."/>
            <person name="Lind A.E."/>
            <person name="van Eijk R."/>
            <person name="Schleper C."/>
            <person name="Guy L."/>
            <person name="Ettema T.J."/>
        </authorList>
    </citation>
    <scope>NUCLEOTIDE SEQUENCE</scope>
</reference>
<evidence type="ECO:0000313" key="2">
    <source>
        <dbReference type="EMBL" id="KKN02607.1"/>
    </source>
</evidence>
<organism evidence="2">
    <name type="scientific">marine sediment metagenome</name>
    <dbReference type="NCBI Taxonomy" id="412755"/>
    <lineage>
        <taxon>unclassified sequences</taxon>
        <taxon>metagenomes</taxon>
        <taxon>ecological metagenomes</taxon>
    </lineage>
</organism>
<evidence type="ECO:0000256" key="1">
    <source>
        <dbReference type="SAM" id="Phobius"/>
    </source>
</evidence>
<name>A0A0F9MT98_9ZZZZ</name>
<dbReference type="EMBL" id="LAZR01005129">
    <property type="protein sequence ID" value="KKN02607.1"/>
    <property type="molecule type" value="Genomic_DNA"/>
</dbReference>
<feature type="transmembrane region" description="Helical" evidence="1">
    <location>
        <begin position="32"/>
        <end position="55"/>
    </location>
</feature>
<keyword evidence="1" id="KW-1133">Transmembrane helix</keyword>
<sequence length="66" mass="7985">MIFKILYIIMGIMWGTNAVRSHYLSERFPNELWRLTACFIINALIWPFGMLGYIINKYIRKVDWLE</sequence>
<protein>
    <recommendedName>
        <fullName evidence="3">DUF5652 domain-containing protein</fullName>
    </recommendedName>
</protein>
<gene>
    <name evidence="2" type="ORF">LCGC14_1116100</name>
</gene>
<accession>A0A0F9MT98</accession>